<comment type="caution">
    <text evidence="4">The sequence shown here is derived from an EMBL/GenBank/DDBJ whole genome shotgun (WGS) entry which is preliminary data.</text>
</comment>
<dbReference type="OrthoDB" id="286301at2759"/>
<evidence type="ECO:0000313" key="5">
    <source>
        <dbReference type="Proteomes" id="UP000693970"/>
    </source>
</evidence>
<dbReference type="Pfam" id="PF02469">
    <property type="entry name" value="Fasciclin"/>
    <property type="match status" value="3"/>
</dbReference>
<gene>
    <name evidence="4" type="ORF">IV203_028393</name>
</gene>
<feature type="chain" id="PRO_5039927080" evidence="2">
    <location>
        <begin position="28"/>
        <end position="497"/>
    </location>
</feature>
<reference evidence="4" key="1">
    <citation type="journal article" date="2021" name="Sci. Rep.">
        <title>Diploid genomic architecture of Nitzschia inconspicua, an elite biomass production diatom.</title>
        <authorList>
            <person name="Oliver A."/>
            <person name="Podell S."/>
            <person name="Pinowska A."/>
            <person name="Traller J.C."/>
            <person name="Smith S.R."/>
            <person name="McClure R."/>
            <person name="Beliaev A."/>
            <person name="Bohutskyi P."/>
            <person name="Hill E.A."/>
            <person name="Rabines A."/>
            <person name="Zheng H."/>
            <person name="Allen L.Z."/>
            <person name="Kuo A."/>
            <person name="Grigoriev I.V."/>
            <person name="Allen A.E."/>
            <person name="Hazlebeck D."/>
            <person name="Allen E.E."/>
        </authorList>
    </citation>
    <scope>NUCLEOTIDE SEQUENCE</scope>
    <source>
        <strain evidence="4">Hildebrandi</strain>
    </source>
</reference>
<dbReference type="InterPro" id="IPR000782">
    <property type="entry name" value="FAS1_domain"/>
</dbReference>
<sequence length="497" mass="54154">MRFFAATTAVTTVVATIFLSSLTSVTGQTVVDIIGLDPRLTRLYSLIVSTPGMVNTLKTLEDITIFAPTDRAFRTIPNNVNWTPEQVTQMLQYHVIPGRAYREAELTNGLQLRTSLEGQSLTFQVNATGYFVNRFSQIVQPNMIASNGIIHKIGDTPLLPPTLRNAELTVTPTPRPLPPTPVPVTSRPTLAPTPRPTPRPTTPRPTSGPGSLGNILDVTASLDGFSTLVDLILLTGLDTALAAMPHATLLAPTDDAFASLDPSFLQALTTPPYRFHLQEILRYHSFDMMFRGPNLLESLSILGPTGLFLSSMNTAHDRVQFQSPNGRSLNLNNGSANVVIADVSASNGVIHAVDAVLLPRCVQDTISTTVQNDRRDLSTFNTWLNEARLKGLLNRDGPYTVFAPINEAFNEFSTGTPSVDDMIEILTYHVVQGMYPSTLIEDGMELTTVLGSTIRFRVTEMGVIMNDSVRIEMSDTVAGNGIIHKVGGILWPFRISV</sequence>
<feature type="compositionally biased region" description="Pro residues" evidence="1">
    <location>
        <begin position="173"/>
        <end position="182"/>
    </location>
</feature>
<feature type="domain" description="FAS1" evidence="3">
    <location>
        <begin position="27"/>
        <end position="157"/>
    </location>
</feature>
<dbReference type="InterPro" id="IPR050904">
    <property type="entry name" value="Adhesion/Biosynth-related"/>
</dbReference>
<dbReference type="PANTHER" id="PTHR10900">
    <property type="entry name" value="PERIOSTIN-RELATED"/>
    <property type="match status" value="1"/>
</dbReference>
<feature type="region of interest" description="Disordered" evidence="1">
    <location>
        <begin position="168"/>
        <end position="212"/>
    </location>
</feature>
<evidence type="ECO:0000259" key="3">
    <source>
        <dbReference type="PROSITE" id="PS50213"/>
    </source>
</evidence>
<protein>
    <submittedName>
        <fullName evidence="4">Fasciclin domain containing protein</fullName>
    </submittedName>
</protein>
<feature type="domain" description="FAS1" evidence="3">
    <location>
        <begin position="212"/>
        <end position="357"/>
    </location>
</feature>
<feature type="domain" description="FAS1" evidence="3">
    <location>
        <begin position="364"/>
        <end position="490"/>
    </location>
</feature>
<evidence type="ECO:0000313" key="4">
    <source>
        <dbReference type="EMBL" id="KAG7365723.1"/>
    </source>
</evidence>
<evidence type="ECO:0000256" key="1">
    <source>
        <dbReference type="SAM" id="MobiDB-lite"/>
    </source>
</evidence>
<reference evidence="4" key="2">
    <citation type="submission" date="2021-04" db="EMBL/GenBank/DDBJ databases">
        <authorList>
            <person name="Podell S."/>
        </authorList>
    </citation>
    <scope>NUCLEOTIDE SEQUENCE</scope>
    <source>
        <strain evidence="4">Hildebrandi</strain>
    </source>
</reference>
<dbReference type="Proteomes" id="UP000693970">
    <property type="component" value="Unassembled WGS sequence"/>
</dbReference>
<dbReference type="SMART" id="SM00554">
    <property type="entry name" value="FAS1"/>
    <property type="match status" value="3"/>
</dbReference>
<organism evidence="4 5">
    <name type="scientific">Nitzschia inconspicua</name>
    <dbReference type="NCBI Taxonomy" id="303405"/>
    <lineage>
        <taxon>Eukaryota</taxon>
        <taxon>Sar</taxon>
        <taxon>Stramenopiles</taxon>
        <taxon>Ochrophyta</taxon>
        <taxon>Bacillariophyta</taxon>
        <taxon>Bacillariophyceae</taxon>
        <taxon>Bacillariophycidae</taxon>
        <taxon>Bacillariales</taxon>
        <taxon>Bacillariaceae</taxon>
        <taxon>Nitzschia</taxon>
    </lineage>
</organism>
<dbReference type="PROSITE" id="PS50213">
    <property type="entry name" value="FAS1"/>
    <property type="match status" value="3"/>
</dbReference>
<keyword evidence="5" id="KW-1185">Reference proteome</keyword>
<name>A0A9K3LNT8_9STRA</name>
<keyword evidence="2" id="KW-0732">Signal</keyword>
<accession>A0A9K3LNT8</accession>
<dbReference type="PANTHER" id="PTHR10900:SF77">
    <property type="entry name" value="FI19380P1"/>
    <property type="match status" value="1"/>
</dbReference>
<feature type="signal peptide" evidence="2">
    <location>
        <begin position="1"/>
        <end position="27"/>
    </location>
</feature>
<dbReference type="AlphaFoldDB" id="A0A9K3LNT8"/>
<evidence type="ECO:0000256" key="2">
    <source>
        <dbReference type="SAM" id="SignalP"/>
    </source>
</evidence>
<feature type="compositionally biased region" description="Pro residues" evidence="1">
    <location>
        <begin position="191"/>
        <end position="203"/>
    </location>
</feature>
<proteinExistence type="predicted"/>
<dbReference type="EMBL" id="JAGRRH010000007">
    <property type="protein sequence ID" value="KAG7365723.1"/>
    <property type="molecule type" value="Genomic_DNA"/>
</dbReference>